<dbReference type="OrthoDB" id="6361347at2759"/>
<evidence type="ECO:0000313" key="2">
    <source>
        <dbReference type="EMBL" id="OWF53485.1"/>
    </source>
</evidence>
<dbReference type="PANTHER" id="PTHR37159">
    <property type="entry name" value="GH11867P"/>
    <property type="match status" value="1"/>
</dbReference>
<dbReference type="EMBL" id="NEDP02001335">
    <property type="protein sequence ID" value="OWF53485.1"/>
    <property type="molecule type" value="Genomic_DNA"/>
</dbReference>
<dbReference type="AlphaFoldDB" id="A0A210QXN5"/>
<name>A0A210QXN5_MIZYE</name>
<evidence type="ECO:0000256" key="1">
    <source>
        <dbReference type="SAM" id="Phobius"/>
    </source>
</evidence>
<dbReference type="PANTHER" id="PTHR37159:SF1">
    <property type="entry name" value="GH11867P"/>
    <property type="match status" value="1"/>
</dbReference>
<keyword evidence="1" id="KW-0812">Transmembrane</keyword>
<dbReference type="Proteomes" id="UP000242188">
    <property type="component" value="Unassembled WGS sequence"/>
</dbReference>
<gene>
    <name evidence="2" type="ORF">KP79_PYT13598</name>
</gene>
<dbReference type="STRING" id="6573.A0A210QXN5"/>
<organism evidence="2 3">
    <name type="scientific">Mizuhopecten yessoensis</name>
    <name type="common">Japanese scallop</name>
    <name type="synonym">Patinopecten yessoensis</name>
    <dbReference type="NCBI Taxonomy" id="6573"/>
    <lineage>
        <taxon>Eukaryota</taxon>
        <taxon>Metazoa</taxon>
        <taxon>Spiralia</taxon>
        <taxon>Lophotrochozoa</taxon>
        <taxon>Mollusca</taxon>
        <taxon>Bivalvia</taxon>
        <taxon>Autobranchia</taxon>
        <taxon>Pteriomorphia</taxon>
        <taxon>Pectinida</taxon>
        <taxon>Pectinoidea</taxon>
        <taxon>Pectinidae</taxon>
        <taxon>Mizuhopecten</taxon>
    </lineage>
</organism>
<feature type="transmembrane region" description="Helical" evidence="1">
    <location>
        <begin position="48"/>
        <end position="69"/>
    </location>
</feature>
<keyword evidence="1" id="KW-0472">Membrane</keyword>
<reference evidence="2 3" key="1">
    <citation type="journal article" date="2017" name="Nat. Ecol. Evol.">
        <title>Scallop genome provides insights into evolution of bilaterian karyotype and development.</title>
        <authorList>
            <person name="Wang S."/>
            <person name="Zhang J."/>
            <person name="Jiao W."/>
            <person name="Li J."/>
            <person name="Xun X."/>
            <person name="Sun Y."/>
            <person name="Guo X."/>
            <person name="Huan P."/>
            <person name="Dong B."/>
            <person name="Zhang L."/>
            <person name="Hu X."/>
            <person name="Sun X."/>
            <person name="Wang J."/>
            <person name="Zhao C."/>
            <person name="Wang Y."/>
            <person name="Wang D."/>
            <person name="Huang X."/>
            <person name="Wang R."/>
            <person name="Lv J."/>
            <person name="Li Y."/>
            <person name="Zhang Z."/>
            <person name="Liu B."/>
            <person name="Lu W."/>
            <person name="Hui Y."/>
            <person name="Liang J."/>
            <person name="Zhou Z."/>
            <person name="Hou R."/>
            <person name="Li X."/>
            <person name="Liu Y."/>
            <person name="Li H."/>
            <person name="Ning X."/>
            <person name="Lin Y."/>
            <person name="Zhao L."/>
            <person name="Xing Q."/>
            <person name="Dou J."/>
            <person name="Li Y."/>
            <person name="Mao J."/>
            <person name="Guo H."/>
            <person name="Dou H."/>
            <person name="Li T."/>
            <person name="Mu C."/>
            <person name="Jiang W."/>
            <person name="Fu Q."/>
            <person name="Fu X."/>
            <person name="Miao Y."/>
            <person name="Liu J."/>
            <person name="Yu Q."/>
            <person name="Li R."/>
            <person name="Liao H."/>
            <person name="Li X."/>
            <person name="Kong Y."/>
            <person name="Jiang Z."/>
            <person name="Chourrout D."/>
            <person name="Li R."/>
            <person name="Bao Z."/>
        </authorList>
    </citation>
    <scope>NUCLEOTIDE SEQUENCE [LARGE SCALE GENOMIC DNA]</scope>
    <source>
        <strain evidence="2 3">PY_sf001</strain>
    </source>
</reference>
<accession>A0A210QXN5</accession>
<keyword evidence="1" id="KW-1133">Transmembrane helix</keyword>
<comment type="caution">
    <text evidence="2">The sequence shown here is derived from an EMBL/GenBank/DDBJ whole genome shotgun (WGS) entry which is preliminary data.</text>
</comment>
<keyword evidence="3" id="KW-1185">Reference proteome</keyword>
<protein>
    <submittedName>
        <fullName evidence="2">Uncharacterized protein</fullName>
    </submittedName>
</protein>
<sequence length="315" mass="35799">MDRGDSRDLDALLKGAHTPSCGQFSVPACDHPTRCADIEKLKRGQLFFLNNISSCVFAMLCSLACGLSISNLLDPLVFTKVSDTPKKSLDRYIHTLIHVIRWHLSDFLEKDSPGRKSLDQVRNMHNAVAEAMTKQQPDEKVVFSQYDMSLVQSGFVGAIVLHPQSFAIHHAVKDLDDYVYLWRFIGSQLGITDQNNICFHGYHPTFTICKQIEDRVLIPALRNPPKDFDLMAKAFTDGLNRLHLVSVYTPEAVINFVFDIIGQDRKRQSIPNELRIMTYKLMMKLKLYVPGFQFVMNKLVMLFYSCVDKKGSTCS</sequence>
<proteinExistence type="predicted"/>
<evidence type="ECO:0000313" key="3">
    <source>
        <dbReference type="Proteomes" id="UP000242188"/>
    </source>
</evidence>